<proteinExistence type="predicted"/>
<dbReference type="EMBL" id="FRBD01000009">
    <property type="protein sequence ID" value="SHK69378.1"/>
    <property type="molecule type" value="Genomic_DNA"/>
</dbReference>
<protein>
    <recommendedName>
        <fullName evidence="4">OmpA family protein</fullName>
    </recommendedName>
</protein>
<gene>
    <name evidence="2" type="ORF">SAMN05216463_109112</name>
</gene>
<evidence type="ECO:0000313" key="2">
    <source>
        <dbReference type="EMBL" id="SHK69378.1"/>
    </source>
</evidence>
<sequence length="484" mass="55799">MKTKFSCRLKFFIVFVLICRCQLTVLAQTDWTRGCGDGRIFDESYAKSYRQLPDYPFVFVSDSMVTTPPVICDSLFDEIARGLRFEVNRTEIKKDDPFISLYNDSLLPWVKKHHLVLREVFVKGAASPEGPYDNNVRLSRERTKRLIEFLNRHEDAPVSDYPVSAKCVTEDYAYLVKLMEQAGDVEYKQVKDIWEKSNADERRCKQMLMALNGGRTWKRLLKQYFPTLRQSRVVLWYVAKPCQMSTPSSVSAVDSTAQELSVLPGDTIVEIPAAEMESEYPRRHMIAVRTNLLHDFLYVPQFGFAPGANIQAEYYPLSGHYTFNAGFTFTNHRHWDTQNFMQIRDFQLSVRRYFKGGGEFVGPYLDGYAEFMKYGIGFGPDKGWQGEGGGAGIGVGHTWNLNKRGNLRLEVSASLGFFVTRYDPYVWGNPVNGSIDGLYYYDYHGNTSEFKERNHRFMWLGPTNAGVHITYDIIYRKRGKEVVR</sequence>
<evidence type="ECO:0000256" key="1">
    <source>
        <dbReference type="SAM" id="SignalP"/>
    </source>
</evidence>
<dbReference type="Proteomes" id="UP000184130">
    <property type="component" value="Unassembled WGS sequence"/>
</dbReference>
<feature type="signal peptide" evidence="1">
    <location>
        <begin position="1"/>
        <end position="27"/>
    </location>
</feature>
<organism evidence="2 3">
    <name type="scientific">Xylanibacter ruminicola</name>
    <name type="common">Prevotella ruminicola</name>
    <dbReference type="NCBI Taxonomy" id="839"/>
    <lineage>
        <taxon>Bacteria</taxon>
        <taxon>Pseudomonadati</taxon>
        <taxon>Bacteroidota</taxon>
        <taxon>Bacteroidia</taxon>
        <taxon>Bacteroidales</taxon>
        <taxon>Prevotellaceae</taxon>
        <taxon>Xylanibacter</taxon>
    </lineage>
</organism>
<reference evidence="2 3" key="1">
    <citation type="submission" date="2016-11" db="EMBL/GenBank/DDBJ databases">
        <authorList>
            <person name="Jaros S."/>
            <person name="Januszkiewicz K."/>
            <person name="Wedrychowicz H."/>
        </authorList>
    </citation>
    <scope>NUCLEOTIDE SEQUENCE [LARGE SCALE GENOMIC DNA]</scope>
    <source>
        <strain evidence="2 3">KHT3</strain>
    </source>
</reference>
<dbReference type="AlphaFoldDB" id="A0A1M6UJT8"/>
<dbReference type="InterPro" id="IPR021958">
    <property type="entry name" value="DUF3575"/>
</dbReference>
<evidence type="ECO:0008006" key="4">
    <source>
        <dbReference type="Google" id="ProtNLM"/>
    </source>
</evidence>
<evidence type="ECO:0000313" key="3">
    <source>
        <dbReference type="Proteomes" id="UP000184130"/>
    </source>
</evidence>
<feature type="chain" id="PRO_5012070699" description="OmpA family protein" evidence="1">
    <location>
        <begin position="28"/>
        <end position="484"/>
    </location>
</feature>
<accession>A0A1M6UJT8</accession>
<dbReference type="RefSeq" id="WP_139261507.1">
    <property type="nucleotide sequence ID" value="NZ_FRBD01000009.1"/>
</dbReference>
<name>A0A1M6UJT8_XYLRU</name>
<dbReference type="Pfam" id="PF12099">
    <property type="entry name" value="DUF3575"/>
    <property type="match status" value="1"/>
</dbReference>
<dbReference type="OrthoDB" id="1060107at2"/>
<keyword evidence="1" id="KW-0732">Signal</keyword>